<accession>A0A239IS47</accession>
<keyword evidence="1" id="KW-0238">DNA-binding</keyword>
<protein>
    <submittedName>
        <fullName evidence="3">Transcriptional regulator, AbrB family</fullName>
    </submittedName>
</protein>
<dbReference type="InterPro" id="IPR007159">
    <property type="entry name" value="SpoVT-AbrB_dom"/>
</dbReference>
<dbReference type="Gene3D" id="2.10.260.10">
    <property type="match status" value="1"/>
</dbReference>
<dbReference type="Pfam" id="PF04014">
    <property type="entry name" value="MazE_antitoxin"/>
    <property type="match status" value="1"/>
</dbReference>
<dbReference type="NCBIfam" id="TIGR01439">
    <property type="entry name" value="lp_hng_hel_AbrB"/>
    <property type="match status" value="1"/>
</dbReference>
<feature type="domain" description="SpoVT-AbrB" evidence="2">
    <location>
        <begin position="2"/>
        <end position="47"/>
    </location>
</feature>
<dbReference type="SMART" id="SM00966">
    <property type="entry name" value="SpoVT_AbrB"/>
    <property type="match status" value="1"/>
</dbReference>
<sequence length="81" mass="8479">MTVQVTITPNGRMSLPADIRKRLGLAGGGSLLVEETPDGVILRTVAQSIAHAQALARKYTAGKSEASVDAFLAGRREDSGE</sequence>
<evidence type="ECO:0000313" key="3">
    <source>
        <dbReference type="EMBL" id="SNS96399.1"/>
    </source>
</evidence>
<proteinExistence type="predicted"/>
<evidence type="ECO:0000259" key="2">
    <source>
        <dbReference type="PROSITE" id="PS51740"/>
    </source>
</evidence>
<keyword evidence="4" id="KW-1185">Reference proteome</keyword>
<organism evidence="3 4">
    <name type="scientific">Sphingopyxis indica</name>
    <dbReference type="NCBI Taxonomy" id="436663"/>
    <lineage>
        <taxon>Bacteria</taxon>
        <taxon>Pseudomonadati</taxon>
        <taxon>Pseudomonadota</taxon>
        <taxon>Alphaproteobacteria</taxon>
        <taxon>Sphingomonadales</taxon>
        <taxon>Sphingomonadaceae</taxon>
        <taxon>Sphingopyxis</taxon>
    </lineage>
</organism>
<dbReference type="OrthoDB" id="7916886at2"/>
<gene>
    <name evidence="3" type="ORF">SAMN06295955_108131</name>
</gene>
<dbReference type="RefSeq" id="WP_089216240.1">
    <property type="nucleotide sequence ID" value="NZ_FZPA01000008.1"/>
</dbReference>
<dbReference type="Proteomes" id="UP000198339">
    <property type="component" value="Unassembled WGS sequence"/>
</dbReference>
<evidence type="ECO:0000313" key="4">
    <source>
        <dbReference type="Proteomes" id="UP000198339"/>
    </source>
</evidence>
<dbReference type="SUPFAM" id="SSF89447">
    <property type="entry name" value="AbrB/MazE/MraZ-like"/>
    <property type="match status" value="1"/>
</dbReference>
<dbReference type="AlphaFoldDB" id="A0A239IS47"/>
<dbReference type="GO" id="GO:0003677">
    <property type="term" value="F:DNA binding"/>
    <property type="evidence" value="ECO:0007669"/>
    <property type="project" value="UniProtKB-UniRule"/>
</dbReference>
<evidence type="ECO:0000256" key="1">
    <source>
        <dbReference type="PROSITE-ProRule" id="PRU01076"/>
    </source>
</evidence>
<dbReference type="InterPro" id="IPR037914">
    <property type="entry name" value="SpoVT-AbrB_sf"/>
</dbReference>
<dbReference type="EMBL" id="FZPA01000008">
    <property type="protein sequence ID" value="SNS96399.1"/>
    <property type="molecule type" value="Genomic_DNA"/>
</dbReference>
<reference evidence="3 4" key="1">
    <citation type="submission" date="2017-06" db="EMBL/GenBank/DDBJ databases">
        <authorList>
            <person name="Kim H.J."/>
            <person name="Triplett B.A."/>
        </authorList>
    </citation>
    <scope>NUCLEOTIDE SEQUENCE [LARGE SCALE GENOMIC DNA]</scope>
    <source>
        <strain evidence="3 4">DS15</strain>
    </source>
</reference>
<name>A0A239IS47_9SPHN</name>
<dbReference type="PROSITE" id="PS51740">
    <property type="entry name" value="SPOVT_ABRB"/>
    <property type="match status" value="1"/>
</dbReference>